<dbReference type="HOGENOM" id="CLU_404263_0_0_7"/>
<name>C4XKX2_SOLM1</name>
<dbReference type="Proteomes" id="UP000009071">
    <property type="component" value="Chromosome"/>
</dbReference>
<dbReference type="Gene3D" id="3.40.50.300">
    <property type="entry name" value="P-loop containing nucleotide triphosphate hydrolases"/>
    <property type="match status" value="1"/>
</dbReference>
<dbReference type="EMBL" id="AP010904">
    <property type="protein sequence ID" value="BAH74511.1"/>
    <property type="molecule type" value="Genomic_DNA"/>
</dbReference>
<dbReference type="InterPro" id="IPR027417">
    <property type="entry name" value="P-loop_NTPase"/>
</dbReference>
<dbReference type="KEGG" id="dma:DMR_10200"/>
<organism evidence="2 3">
    <name type="scientific">Solidesulfovibrio magneticus (strain ATCC 700980 / DSM 13731 / RS-1)</name>
    <name type="common">Desulfovibrio magneticus</name>
    <dbReference type="NCBI Taxonomy" id="573370"/>
    <lineage>
        <taxon>Bacteria</taxon>
        <taxon>Pseudomonadati</taxon>
        <taxon>Thermodesulfobacteriota</taxon>
        <taxon>Desulfovibrionia</taxon>
        <taxon>Desulfovibrionales</taxon>
        <taxon>Desulfovibrionaceae</taxon>
        <taxon>Solidesulfovibrio</taxon>
    </lineage>
</organism>
<dbReference type="eggNOG" id="COG0305">
    <property type="taxonomic scope" value="Bacteria"/>
</dbReference>
<evidence type="ECO:0000313" key="3">
    <source>
        <dbReference type="Proteomes" id="UP000009071"/>
    </source>
</evidence>
<dbReference type="Pfam" id="PF13481">
    <property type="entry name" value="AAA_25"/>
    <property type="match status" value="1"/>
</dbReference>
<dbReference type="OrthoDB" id="5437955at2"/>
<dbReference type="CDD" id="cd04859">
    <property type="entry name" value="Prim_Pol"/>
    <property type="match status" value="1"/>
</dbReference>
<protein>
    <recommendedName>
        <fullName evidence="1">DNA primase/polymerase bifunctional N-terminal domain-containing protein</fullName>
    </recommendedName>
</protein>
<dbReference type="SUPFAM" id="SSF56747">
    <property type="entry name" value="Prim-pol domain"/>
    <property type="match status" value="1"/>
</dbReference>
<reference evidence="2 3" key="1">
    <citation type="journal article" date="2009" name="Genome Res.">
        <title>Whole genome sequence of Desulfovibrio magneticus strain RS-1 revealed common gene clusters in magnetotactic bacteria.</title>
        <authorList>
            <person name="Nakazawa H."/>
            <person name="Arakaki A."/>
            <person name="Narita-Yamada S."/>
            <person name="Yashiro I."/>
            <person name="Jinno K."/>
            <person name="Aoki N."/>
            <person name="Tsuruyama A."/>
            <person name="Okamura Y."/>
            <person name="Tanikawa S."/>
            <person name="Fujita N."/>
            <person name="Takeyama H."/>
            <person name="Matsunaga T."/>
        </authorList>
    </citation>
    <scope>NUCLEOTIDE SEQUENCE [LARGE SCALE GENOMIC DNA]</scope>
    <source>
        <strain evidence="3">ATCC 700980 / DSM 13731 / RS-1</strain>
    </source>
</reference>
<keyword evidence="3" id="KW-1185">Reference proteome</keyword>
<evidence type="ECO:0000313" key="2">
    <source>
        <dbReference type="EMBL" id="BAH74511.1"/>
    </source>
</evidence>
<sequence length="677" mass="75275">MPYSPDEIFRLIQTAEQLDSEDRLKIFEFLSDSFSLIPLVGGFPAPGQSSSEFKRPTEANWTKWCVQKRQFSRDDFSPERAGVACGPASGVLVLDVDDMGKFREWLAANVGEELPATLTVKTGGIGERYHFYFQYPNDGQRYPNRSVKDVFDIRGVGGEVLCPGSLHPETRKPYIIVESPENLAPAPDWLRNYSLYRTIKPLAPVSTSDAHDHTQDQFMTPNTPQAAPVPTTTTPQTTPTAPIFDNFIAGLQVPENIKMQIVTPIPKGQRSEASMAVLVTLLSSSLPEGTIRHIYATYPIGEKSRENDAAWFDREITKAKEHIATNYDPTLLSSASKPPSKPSAPKRQYKTFNAFDVVKSNVNFEFLIENFWPKGEPLLITGHGGAGKSILTLQIAMDLILPPPAGFLNVFKVNQGEHRVLFVQSENSLIGMKKRIDFVRNAYQFPDAFLQNRMFFLGVNNDVRTSGDIKDHHFQDAIKDSVDSNKIDILVIDPLISFHSEDENSNDQMRRLLDKVSLLTEEIGVTPLLIHHHGKFSTDSGAGGGRGASAIGDWSPNTWELSFQKKDKQYSLQHNKARNFTIQDKLTLELVNLRFRAVGSKKVADEVQYVVTALQNLGGIANSKEELKKEILAVSANMNHGKPIAHGSAANYIDKAVKEGAIKETPVPSSRSKAYTF</sequence>
<dbReference type="RefSeq" id="WP_012750582.1">
    <property type="nucleotide sequence ID" value="NC_012796.1"/>
</dbReference>
<dbReference type="AlphaFoldDB" id="C4XKX2"/>
<dbReference type="InterPro" id="IPR015330">
    <property type="entry name" value="DNA_primase/pol_bifunc_N"/>
</dbReference>
<dbReference type="SMART" id="SM00943">
    <property type="entry name" value="Prim-Pol"/>
    <property type="match status" value="1"/>
</dbReference>
<gene>
    <name evidence="2" type="ordered locus">DMR_10200</name>
</gene>
<accession>C4XKX2</accession>
<proteinExistence type="predicted"/>
<dbReference type="Pfam" id="PF09250">
    <property type="entry name" value="Prim-Pol"/>
    <property type="match status" value="1"/>
</dbReference>
<dbReference type="SUPFAM" id="SSF52540">
    <property type="entry name" value="P-loop containing nucleoside triphosphate hydrolases"/>
    <property type="match status" value="1"/>
</dbReference>
<evidence type="ECO:0000259" key="1">
    <source>
        <dbReference type="SMART" id="SM00943"/>
    </source>
</evidence>
<feature type="domain" description="DNA primase/polymerase bifunctional N-terminal" evidence="1">
    <location>
        <begin position="26"/>
        <end position="190"/>
    </location>
</feature>